<keyword evidence="2 7" id="KW-0812">Transmembrane</keyword>
<dbReference type="CDD" id="cd17504">
    <property type="entry name" value="MFS_MMR_MDR_like"/>
    <property type="match status" value="1"/>
</dbReference>
<dbReference type="Pfam" id="PF07690">
    <property type="entry name" value="MFS_1"/>
    <property type="match status" value="1"/>
</dbReference>
<feature type="transmembrane region" description="Helical" evidence="7">
    <location>
        <begin position="310"/>
        <end position="330"/>
    </location>
</feature>
<feature type="transmembrane region" description="Helical" evidence="7">
    <location>
        <begin position="342"/>
        <end position="361"/>
    </location>
</feature>
<evidence type="ECO:0000256" key="7">
    <source>
        <dbReference type="SAM" id="Phobius"/>
    </source>
</evidence>
<dbReference type="InterPro" id="IPR036259">
    <property type="entry name" value="MFS_trans_sf"/>
</dbReference>
<dbReference type="PANTHER" id="PTHR42718:SF35">
    <property type="entry name" value="BLL0718 PROTEIN"/>
    <property type="match status" value="1"/>
</dbReference>
<keyword evidence="10" id="KW-1185">Reference proteome</keyword>
<accession>A0ABW6UET9</accession>
<dbReference type="SUPFAM" id="SSF49464">
    <property type="entry name" value="Carboxypeptidase regulatory domain-like"/>
    <property type="match status" value="1"/>
</dbReference>
<evidence type="ECO:0000313" key="10">
    <source>
        <dbReference type="Proteomes" id="UP001602058"/>
    </source>
</evidence>
<feature type="transmembrane region" description="Helical" evidence="7">
    <location>
        <begin position="226"/>
        <end position="247"/>
    </location>
</feature>
<feature type="transmembrane region" description="Helical" evidence="7">
    <location>
        <begin position="83"/>
        <end position="102"/>
    </location>
</feature>
<dbReference type="SUPFAM" id="SSF103473">
    <property type="entry name" value="MFS general substrate transporter"/>
    <property type="match status" value="1"/>
</dbReference>
<feature type="transmembrane region" description="Helical" evidence="7">
    <location>
        <begin position="444"/>
        <end position="464"/>
    </location>
</feature>
<keyword evidence="3 7" id="KW-1133">Transmembrane helix</keyword>
<feature type="transmembrane region" description="Helical" evidence="7">
    <location>
        <begin position="170"/>
        <end position="189"/>
    </location>
</feature>
<name>A0ABW6UET9_9ACTN</name>
<sequence>MTHTTADRPSRRPTGVIVPVLAFAGIVVAVMQTLLVPVIKDLPALLDTAPSNATWVLTSTLLSGAVATPIMGRLGDLYGKRRLLVLSLAIMVGGALVSAFSSTLLPMIVGRTLQGFAMGAIPLGIGLMRDMLPRERLGSAMALMSSSIGVGGGLALPAAALVAQHTDWHTLFYGAAGLGILSIALTLLAVPESPMRAEGSFDYLGALGLSTGLVLFLLPITKGSDWGWASGTTLGLFAASAVVLVLWGVMELRVQAPLVDLRTTARPAVLFTNLASIMVGVSFYVVSLVLPQLLQLPKSTGYGLGQSMVAAGLIVAPLGLTMMFTAPVYARLSAKYGPKVTLILGMLIIAIGYGAGLGLMSAAWQSLVIAVVLGAGIGLAYSSLPALIIGAVPASETGAANGLNTLMRSIGTSVSSAVVGMVLADTANTVSGVAIPTMHGFRVSFLIATAAVVLGLALALFLPGSRPTSRPQLRASSEEDASLRRATEVLGCFRGRVLDAWGAPVARAKVTLIDPRGRRAGATVTAEDGSYVLAVPAEGTYVLAARATGHGPLASSATHTGDADPVDVDLPLPTATVKA</sequence>
<dbReference type="InterPro" id="IPR020846">
    <property type="entry name" value="MFS_dom"/>
</dbReference>
<feature type="domain" description="Major facilitator superfamily (MFS) profile" evidence="8">
    <location>
        <begin position="17"/>
        <end position="467"/>
    </location>
</feature>
<comment type="caution">
    <text evidence="9">The sequence shown here is derived from an EMBL/GenBank/DDBJ whole genome shotgun (WGS) entry which is preliminary data.</text>
</comment>
<keyword evidence="5" id="KW-0046">Antibiotic resistance</keyword>
<feature type="transmembrane region" description="Helical" evidence="7">
    <location>
        <begin position="367"/>
        <end position="394"/>
    </location>
</feature>
<keyword evidence="4 7" id="KW-0472">Membrane</keyword>
<feature type="transmembrane region" description="Helical" evidence="7">
    <location>
        <begin position="201"/>
        <end position="220"/>
    </location>
</feature>
<dbReference type="Gene3D" id="2.60.40.1120">
    <property type="entry name" value="Carboxypeptidase-like, regulatory domain"/>
    <property type="match status" value="1"/>
</dbReference>
<dbReference type="Gene3D" id="1.20.1720.10">
    <property type="entry name" value="Multidrug resistance protein D"/>
    <property type="match status" value="1"/>
</dbReference>
<dbReference type="InterPro" id="IPR011701">
    <property type="entry name" value="MFS"/>
</dbReference>
<feature type="transmembrane region" description="Helical" evidence="7">
    <location>
        <begin position="108"/>
        <end position="128"/>
    </location>
</feature>
<dbReference type="PANTHER" id="PTHR42718">
    <property type="entry name" value="MAJOR FACILITATOR SUPERFAMILY MULTIDRUG TRANSPORTER MFSC"/>
    <property type="match status" value="1"/>
</dbReference>
<feature type="transmembrane region" description="Helical" evidence="7">
    <location>
        <begin position="406"/>
        <end position="424"/>
    </location>
</feature>
<evidence type="ECO:0000313" key="9">
    <source>
        <dbReference type="EMBL" id="MFF4521702.1"/>
    </source>
</evidence>
<proteinExistence type="predicted"/>
<feature type="transmembrane region" description="Helical" evidence="7">
    <location>
        <begin position="268"/>
        <end position="290"/>
    </location>
</feature>
<evidence type="ECO:0000256" key="2">
    <source>
        <dbReference type="ARBA" id="ARBA00022692"/>
    </source>
</evidence>
<dbReference type="PROSITE" id="PS50850">
    <property type="entry name" value="MFS"/>
    <property type="match status" value="1"/>
</dbReference>
<organism evidence="9 10">
    <name type="scientific">Streptomyces bluensis</name>
    <dbReference type="NCBI Taxonomy" id="33897"/>
    <lineage>
        <taxon>Bacteria</taxon>
        <taxon>Bacillati</taxon>
        <taxon>Actinomycetota</taxon>
        <taxon>Actinomycetes</taxon>
        <taxon>Kitasatosporales</taxon>
        <taxon>Streptomycetaceae</taxon>
        <taxon>Streptomyces</taxon>
    </lineage>
</organism>
<dbReference type="Gene3D" id="1.20.1250.20">
    <property type="entry name" value="MFS general substrate transporter like domains"/>
    <property type="match status" value="1"/>
</dbReference>
<evidence type="ECO:0000256" key="4">
    <source>
        <dbReference type="ARBA" id="ARBA00023136"/>
    </source>
</evidence>
<feature type="transmembrane region" description="Helical" evidence="7">
    <location>
        <begin position="140"/>
        <end position="164"/>
    </location>
</feature>
<evidence type="ECO:0000256" key="6">
    <source>
        <dbReference type="SAM" id="MobiDB-lite"/>
    </source>
</evidence>
<feature type="region of interest" description="Disordered" evidence="6">
    <location>
        <begin position="552"/>
        <end position="579"/>
    </location>
</feature>
<dbReference type="InterPro" id="IPR008969">
    <property type="entry name" value="CarboxyPept-like_regulatory"/>
</dbReference>
<dbReference type="Pfam" id="PF13620">
    <property type="entry name" value="CarboxypepD_reg"/>
    <property type="match status" value="1"/>
</dbReference>
<reference evidence="9 10" key="1">
    <citation type="submission" date="2024-10" db="EMBL/GenBank/DDBJ databases">
        <title>The Natural Products Discovery Center: Release of the First 8490 Sequenced Strains for Exploring Actinobacteria Biosynthetic Diversity.</title>
        <authorList>
            <person name="Kalkreuter E."/>
            <person name="Kautsar S.A."/>
            <person name="Yang D."/>
            <person name="Bader C.D."/>
            <person name="Teijaro C.N."/>
            <person name="Fluegel L."/>
            <person name="Davis C.M."/>
            <person name="Simpson J.R."/>
            <person name="Lauterbach L."/>
            <person name="Steele A.D."/>
            <person name="Gui C."/>
            <person name="Meng S."/>
            <person name="Li G."/>
            <person name="Viehrig K."/>
            <person name="Ye F."/>
            <person name="Su P."/>
            <person name="Kiefer A.F."/>
            <person name="Nichols A."/>
            <person name="Cepeda A.J."/>
            <person name="Yan W."/>
            <person name="Fan B."/>
            <person name="Jiang Y."/>
            <person name="Adhikari A."/>
            <person name="Zheng C.-J."/>
            <person name="Schuster L."/>
            <person name="Cowan T.M."/>
            <person name="Smanski M.J."/>
            <person name="Chevrette M.G."/>
            <person name="De Carvalho L.P.S."/>
            <person name="Shen B."/>
        </authorList>
    </citation>
    <scope>NUCLEOTIDE SEQUENCE [LARGE SCALE GENOMIC DNA]</scope>
    <source>
        <strain evidence="9 10">NPDC001390</strain>
    </source>
</reference>
<comment type="subcellular location">
    <subcellularLocation>
        <location evidence="1">Cell membrane</location>
        <topology evidence="1">Multi-pass membrane protein</topology>
    </subcellularLocation>
</comment>
<feature type="transmembrane region" description="Helical" evidence="7">
    <location>
        <begin position="51"/>
        <end position="71"/>
    </location>
</feature>
<gene>
    <name evidence="9" type="ORF">ACFY1D_09665</name>
</gene>
<evidence type="ECO:0000256" key="1">
    <source>
        <dbReference type="ARBA" id="ARBA00004651"/>
    </source>
</evidence>
<dbReference type="EMBL" id="JBIAWJ010000003">
    <property type="protein sequence ID" value="MFF4521702.1"/>
    <property type="molecule type" value="Genomic_DNA"/>
</dbReference>
<evidence type="ECO:0000259" key="8">
    <source>
        <dbReference type="PROSITE" id="PS50850"/>
    </source>
</evidence>
<evidence type="ECO:0000256" key="3">
    <source>
        <dbReference type="ARBA" id="ARBA00022989"/>
    </source>
</evidence>
<dbReference type="RefSeq" id="WP_351081273.1">
    <property type="nucleotide sequence ID" value="NZ_JBEOZG010000012.1"/>
</dbReference>
<dbReference type="Proteomes" id="UP001602058">
    <property type="component" value="Unassembled WGS sequence"/>
</dbReference>
<feature type="transmembrane region" description="Helical" evidence="7">
    <location>
        <begin position="16"/>
        <end position="39"/>
    </location>
</feature>
<evidence type="ECO:0000256" key="5">
    <source>
        <dbReference type="ARBA" id="ARBA00023251"/>
    </source>
</evidence>
<protein>
    <submittedName>
        <fullName evidence="9">MFS transporter</fullName>
    </submittedName>
</protein>